<gene>
    <name evidence="2" type="ORF">BGZ80_010847</name>
</gene>
<comment type="caution">
    <text evidence="2">The sequence shown here is derived from an EMBL/GenBank/DDBJ whole genome shotgun (WGS) entry which is preliminary data.</text>
</comment>
<evidence type="ECO:0000313" key="3">
    <source>
        <dbReference type="Proteomes" id="UP000703661"/>
    </source>
</evidence>
<dbReference type="AlphaFoldDB" id="A0A9P6MU89"/>
<protein>
    <submittedName>
        <fullName evidence="2">Uncharacterized protein</fullName>
    </submittedName>
</protein>
<name>A0A9P6MU89_9FUNG</name>
<proteinExistence type="predicted"/>
<organism evidence="2 3">
    <name type="scientific">Entomortierella chlamydospora</name>
    <dbReference type="NCBI Taxonomy" id="101097"/>
    <lineage>
        <taxon>Eukaryota</taxon>
        <taxon>Fungi</taxon>
        <taxon>Fungi incertae sedis</taxon>
        <taxon>Mucoromycota</taxon>
        <taxon>Mortierellomycotina</taxon>
        <taxon>Mortierellomycetes</taxon>
        <taxon>Mortierellales</taxon>
        <taxon>Mortierellaceae</taxon>
        <taxon>Entomortierella</taxon>
    </lineage>
</organism>
<reference evidence="2" key="1">
    <citation type="journal article" date="2020" name="Fungal Divers.">
        <title>Resolving the Mortierellaceae phylogeny through synthesis of multi-gene phylogenetics and phylogenomics.</title>
        <authorList>
            <person name="Vandepol N."/>
            <person name="Liber J."/>
            <person name="Desiro A."/>
            <person name="Na H."/>
            <person name="Kennedy M."/>
            <person name="Barry K."/>
            <person name="Grigoriev I.V."/>
            <person name="Miller A.N."/>
            <person name="O'Donnell K."/>
            <person name="Stajich J.E."/>
            <person name="Bonito G."/>
        </authorList>
    </citation>
    <scope>NUCLEOTIDE SEQUENCE</scope>
    <source>
        <strain evidence="2">NRRL 2769</strain>
    </source>
</reference>
<keyword evidence="3" id="KW-1185">Reference proteome</keyword>
<evidence type="ECO:0000256" key="1">
    <source>
        <dbReference type="SAM" id="MobiDB-lite"/>
    </source>
</evidence>
<dbReference type="Proteomes" id="UP000703661">
    <property type="component" value="Unassembled WGS sequence"/>
</dbReference>
<evidence type="ECO:0000313" key="2">
    <source>
        <dbReference type="EMBL" id="KAG0013802.1"/>
    </source>
</evidence>
<feature type="compositionally biased region" description="Basic and acidic residues" evidence="1">
    <location>
        <begin position="292"/>
        <end position="310"/>
    </location>
</feature>
<sequence length="353" mass="40660">MAFTVHAAPMGQSRDRPQIRTLIFDDKVAPPGPLSSNWVYENYLKPEHKHLREQKRQERRLAFQLFSEKFVSADCTPILSSTLVHLDMVRGFVHDGFKTKTSFEFLEPILGPLVNILDMHQNRTFPTEYVEKKVDDTSSAQIKFGSKKDITDYYEIIKRETWTEENEPELIFKFHLRYLEKSLGVFQYALQIAPEPVRQELEANGFLQDTVVLRKHARSLLTCQGVPHVTVVGLEEEIGEERSDSYMDRYAGGEARIRFYFDYHHRVIIAQHRYAEVTMFPELAGACGLRNITRDASPEPSEEKPSKEVGVDTPPPSLQDTFVWSNEAMKQMADALKIGHRTNPELAAILFRD</sequence>
<dbReference type="EMBL" id="JAAAID010000800">
    <property type="protein sequence ID" value="KAG0013802.1"/>
    <property type="molecule type" value="Genomic_DNA"/>
</dbReference>
<accession>A0A9P6MU89</accession>
<feature type="region of interest" description="Disordered" evidence="1">
    <location>
        <begin position="292"/>
        <end position="317"/>
    </location>
</feature>